<evidence type="ECO:0000256" key="2">
    <source>
        <dbReference type="SAM" id="MobiDB-lite"/>
    </source>
</evidence>
<keyword evidence="1" id="KW-0175">Coiled coil</keyword>
<reference evidence="3 4" key="1">
    <citation type="submission" date="2019-10" db="EMBL/GenBank/DDBJ databases">
        <authorList>
            <person name="Palmer J.M."/>
        </authorList>
    </citation>
    <scope>NUCLEOTIDE SEQUENCE [LARGE SCALE GENOMIC DNA]</scope>
    <source>
        <strain evidence="3 4">TWF696</strain>
    </source>
</reference>
<evidence type="ECO:0000256" key="1">
    <source>
        <dbReference type="SAM" id="Coils"/>
    </source>
</evidence>
<feature type="region of interest" description="Disordered" evidence="2">
    <location>
        <begin position="1"/>
        <end position="81"/>
    </location>
</feature>
<keyword evidence="4" id="KW-1185">Reference proteome</keyword>
<proteinExistence type="predicted"/>
<dbReference type="EMBL" id="JAVHNQ010000007">
    <property type="protein sequence ID" value="KAK6341541.1"/>
    <property type="molecule type" value="Genomic_DNA"/>
</dbReference>
<dbReference type="AlphaFoldDB" id="A0AAV9UHL7"/>
<sequence>MSHETLVIPGFGLDEGQTVPNDLPPLALNPTRPKENTLLDSPVVSQQRRSGANDTVQDQPSSTNGNSATEGTAAAPTGKPFKIEGRNFSLRHGRELLSLGDAQWPLVLKFMGEFYDRNPDLDMETAGILRGNKAVVTKICTSVSDALNSVDALGDPAMHAVVQNLKQAADRDLINWVLYSIAIEVRRSRRDNRKRKERARAAKQHKAAVIEQRKKAQEELEAQCAADEARYQEHAAMFRAEAAAEDEEERVEIAAEPELVPSAVEEARQVGHAVYDQLDAASFAQIEEWYWSQINMNRTE</sequence>
<organism evidence="3 4">
    <name type="scientific">Orbilia brochopaga</name>
    <dbReference type="NCBI Taxonomy" id="3140254"/>
    <lineage>
        <taxon>Eukaryota</taxon>
        <taxon>Fungi</taxon>
        <taxon>Dikarya</taxon>
        <taxon>Ascomycota</taxon>
        <taxon>Pezizomycotina</taxon>
        <taxon>Orbiliomycetes</taxon>
        <taxon>Orbiliales</taxon>
        <taxon>Orbiliaceae</taxon>
        <taxon>Orbilia</taxon>
    </lineage>
</organism>
<accession>A0AAV9UHL7</accession>
<dbReference type="Proteomes" id="UP001375240">
    <property type="component" value="Unassembled WGS sequence"/>
</dbReference>
<gene>
    <name evidence="3" type="ORF">TWF696_008613</name>
</gene>
<feature type="coiled-coil region" evidence="1">
    <location>
        <begin position="199"/>
        <end position="230"/>
    </location>
</feature>
<protein>
    <submittedName>
        <fullName evidence="3">Uncharacterized protein</fullName>
    </submittedName>
</protein>
<evidence type="ECO:0000313" key="4">
    <source>
        <dbReference type="Proteomes" id="UP001375240"/>
    </source>
</evidence>
<name>A0AAV9UHL7_9PEZI</name>
<comment type="caution">
    <text evidence="3">The sequence shown here is derived from an EMBL/GenBank/DDBJ whole genome shotgun (WGS) entry which is preliminary data.</text>
</comment>
<feature type="compositionally biased region" description="Polar residues" evidence="2">
    <location>
        <begin position="43"/>
        <end position="70"/>
    </location>
</feature>
<evidence type="ECO:0000313" key="3">
    <source>
        <dbReference type="EMBL" id="KAK6341541.1"/>
    </source>
</evidence>